<protein>
    <recommendedName>
        <fullName evidence="7">C2H2-type domain-containing protein</fullName>
    </recommendedName>
</protein>
<evidence type="ECO:0000256" key="3">
    <source>
        <dbReference type="ARBA" id="ARBA00022771"/>
    </source>
</evidence>
<accession>A0A2G5UM03</accession>
<evidence type="ECO:0000256" key="6">
    <source>
        <dbReference type="SAM" id="MobiDB-lite"/>
    </source>
</evidence>
<dbReference type="Proteomes" id="UP000230233">
    <property type="component" value="Chromosome III"/>
</dbReference>
<dbReference type="GO" id="GO:0005634">
    <property type="term" value="C:nucleus"/>
    <property type="evidence" value="ECO:0007669"/>
    <property type="project" value="TreeGrafter"/>
</dbReference>
<keyword evidence="2" id="KW-0677">Repeat</keyword>
<evidence type="ECO:0000256" key="1">
    <source>
        <dbReference type="ARBA" id="ARBA00022723"/>
    </source>
</evidence>
<dbReference type="EMBL" id="PDUG01000003">
    <property type="protein sequence ID" value="PIC40574.1"/>
    <property type="molecule type" value="Genomic_DNA"/>
</dbReference>
<name>A0A2G5UM03_9PELO</name>
<comment type="caution">
    <text evidence="8">The sequence shown here is derived from an EMBL/GenBank/DDBJ whole genome shotgun (WGS) entry which is preliminary data.</text>
</comment>
<dbReference type="PROSITE" id="PS50157">
    <property type="entry name" value="ZINC_FINGER_C2H2_2"/>
    <property type="match status" value="2"/>
</dbReference>
<organism evidence="8 9">
    <name type="scientific">Caenorhabditis nigoni</name>
    <dbReference type="NCBI Taxonomy" id="1611254"/>
    <lineage>
        <taxon>Eukaryota</taxon>
        <taxon>Metazoa</taxon>
        <taxon>Ecdysozoa</taxon>
        <taxon>Nematoda</taxon>
        <taxon>Chromadorea</taxon>
        <taxon>Rhabditida</taxon>
        <taxon>Rhabditina</taxon>
        <taxon>Rhabditomorpha</taxon>
        <taxon>Rhabditoidea</taxon>
        <taxon>Rhabditidae</taxon>
        <taxon>Peloderinae</taxon>
        <taxon>Caenorhabditis</taxon>
    </lineage>
</organism>
<reference evidence="9" key="1">
    <citation type="submission" date="2017-10" db="EMBL/GenBank/DDBJ databases">
        <title>Rapid genome shrinkage in a self-fertile nematode reveals novel sperm competition proteins.</title>
        <authorList>
            <person name="Yin D."/>
            <person name="Schwarz E.M."/>
            <person name="Thomas C.G."/>
            <person name="Felde R.L."/>
            <person name="Korf I.F."/>
            <person name="Cutter A.D."/>
            <person name="Schartner C.M."/>
            <person name="Ralston E.J."/>
            <person name="Meyer B.J."/>
            <person name="Haag E.S."/>
        </authorList>
    </citation>
    <scope>NUCLEOTIDE SEQUENCE [LARGE SCALE GENOMIC DNA]</scope>
    <source>
        <strain evidence="9">JU1422</strain>
    </source>
</reference>
<dbReference type="PANTHER" id="PTHR24408:SF47">
    <property type="entry name" value="ZINC FINGER PROTEIN HAM-2"/>
    <property type="match status" value="1"/>
</dbReference>
<evidence type="ECO:0000313" key="8">
    <source>
        <dbReference type="EMBL" id="PIC40574.1"/>
    </source>
</evidence>
<dbReference type="GO" id="GO:0043565">
    <property type="term" value="F:sequence-specific DNA binding"/>
    <property type="evidence" value="ECO:0007669"/>
    <property type="project" value="TreeGrafter"/>
</dbReference>
<dbReference type="OrthoDB" id="9909311at2759"/>
<feature type="domain" description="C2H2-type" evidence="7">
    <location>
        <begin position="86"/>
        <end position="114"/>
    </location>
</feature>
<keyword evidence="1" id="KW-0479">Metal-binding</keyword>
<dbReference type="Pfam" id="PF00096">
    <property type="entry name" value="zf-C2H2"/>
    <property type="match status" value="1"/>
</dbReference>
<gene>
    <name evidence="8" type="primary">Cni-ztf-30</name>
    <name evidence="8" type="synonym">Cnig_chr_III.g11866</name>
    <name evidence="8" type="ORF">B9Z55_011866</name>
</gene>
<dbReference type="PANTHER" id="PTHR24408">
    <property type="entry name" value="ZINC FINGER PROTEIN"/>
    <property type="match status" value="1"/>
</dbReference>
<proteinExistence type="predicted"/>
<dbReference type="PROSITE" id="PS00028">
    <property type="entry name" value="ZINC_FINGER_C2H2_1"/>
    <property type="match status" value="2"/>
</dbReference>
<evidence type="ECO:0000256" key="4">
    <source>
        <dbReference type="ARBA" id="ARBA00022833"/>
    </source>
</evidence>
<keyword evidence="9" id="KW-1185">Reference proteome</keyword>
<dbReference type="AlphaFoldDB" id="A0A2G5UM03"/>
<evidence type="ECO:0000256" key="2">
    <source>
        <dbReference type="ARBA" id="ARBA00022737"/>
    </source>
</evidence>
<evidence type="ECO:0000313" key="9">
    <source>
        <dbReference type="Proteomes" id="UP000230233"/>
    </source>
</evidence>
<dbReference type="Gene3D" id="3.30.160.60">
    <property type="entry name" value="Classic Zinc Finger"/>
    <property type="match status" value="1"/>
</dbReference>
<dbReference type="GO" id="GO:0000981">
    <property type="term" value="F:DNA-binding transcription factor activity, RNA polymerase II-specific"/>
    <property type="evidence" value="ECO:0007669"/>
    <property type="project" value="TreeGrafter"/>
</dbReference>
<keyword evidence="4" id="KW-0862">Zinc</keyword>
<dbReference type="SUPFAM" id="SSF57667">
    <property type="entry name" value="beta-beta-alpha zinc fingers"/>
    <property type="match status" value="2"/>
</dbReference>
<keyword evidence="3 5" id="KW-0863">Zinc-finger</keyword>
<evidence type="ECO:0000259" key="7">
    <source>
        <dbReference type="PROSITE" id="PS50157"/>
    </source>
</evidence>
<feature type="region of interest" description="Disordered" evidence="6">
    <location>
        <begin position="17"/>
        <end position="51"/>
    </location>
</feature>
<sequence length="389" mass="43353">MHLDTICIKVEDTTESKVLSPTNTEEEGYGSGDEMHSGNESQGSGKSGELKRPDLKGQFRCSICSKIFCHSSSLSRHRMQAHFKSYKCTVCRKDISSSESLRAHMFKQHHISRMYMCRCCNWAFPDKSLLHIHLQSGNNNNNLDVIPHSVINRSCHGISDSFQLSVIRSPLLNLKSPDATIPSLPIGTLPLQSPSVFQTPPETPSWLAALPKPIPTTVPMFIADSPKKEEKEVYSSQFPTCSFKSDHSAFHQLSSDRTLISSPIIDTSSPSSSSSSSRISPRHECFDCHVHKTRASVADAQCSIIHSQMTMMCQERLESIAQMEGLQQTVCKLKQQAAALREHNAMFQEKLLKCQTESVRFLQSAKLDNPVEVTNFLNALINCTIITNP</sequence>
<dbReference type="InterPro" id="IPR013087">
    <property type="entry name" value="Znf_C2H2_type"/>
</dbReference>
<feature type="domain" description="C2H2-type" evidence="7">
    <location>
        <begin position="59"/>
        <end position="87"/>
    </location>
</feature>
<dbReference type="STRING" id="1611254.A0A2G5UM03"/>
<dbReference type="SMART" id="SM00355">
    <property type="entry name" value="ZnF_C2H2"/>
    <property type="match status" value="3"/>
</dbReference>
<dbReference type="GO" id="GO:0008270">
    <property type="term" value="F:zinc ion binding"/>
    <property type="evidence" value="ECO:0007669"/>
    <property type="project" value="UniProtKB-KW"/>
</dbReference>
<dbReference type="InterPro" id="IPR036236">
    <property type="entry name" value="Znf_C2H2_sf"/>
</dbReference>
<evidence type="ECO:0000256" key="5">
    <source>
        <dbReference type="PROSITE-ProRule" id="PRU00042"/>
    </source>
</evidence>